<reference evidence="2 3" key="1">
    <citation type="journal article" date="2014" name="Int. J. Syst. Evol. Microbiol.">
        <title>Complete genome sequence of Corynebacterium casei LMG S-19264T (=DSM 44701T), isolated from a smear-ripened cheese.</title>
        <authorList>
            <consortium name="US DOE Joint Genome Institute (JGI-PGF)"/>
            <person name="Walter F."/>
            <person name="Albersmeier A."/>
            <person name="Kalinowski J."/>
            <person name="Ruckert C."/>
        </authorList>
    </citation>
    <scope>NUCLEOTIDE SEQUENCE [LARGE SCALE GENOMIC DNA]</scope>
    <source>
        <strain evidence="2 3">KCTC 12866</strain>
    </source>
</reference>
<dbReference type="SMART" id="SM00450">
    <property type="entry name" value="RHOD"/>
    <property type="match status" value="1"/>
</dbReference>
<dbReference type="Gene3D" id="3.40.250.10">
    <property type="entry name" value="Rhodanese-like domain"/>
    <property type="match status" value="1"/>
</dbReference>
<dbReference type="Proteomes" id="UP000598271">
    <property type="component" value="Unassembled WGS sequence"/>
</dbReference>
<sequence length="104" mass="11904">MDITVQELKERLDNGEKMNFYDVREEHEYEDDNLGATLIPLGSLPDKLEDLKAKKDEEIIVHCRSGARSGNAQKYLVANGFSNVRNVTGGILAYRRMEEEEEED</sequence>
<dbReference type="PANTHER" id="PTHR43031:SF17">
    <property type="entry name" value="SULFURTRANSFERASE YTWF-RELATED"/>
    <property type="match status" value="1"/>
</dbReference>
<organism evidence="2 3">
    <name type="scientific">Persicitalea jodogahamensis</name>
    <dbReference type="NCBI Taxonomy" id="402147"/>
    <lineage>
        <taxon>Bacteria</taxon>
        <taxon>Pseudomonadati</taxon>
        <taxon>Bacteroidota</taxon>
        <taxon>Cytophagia</taxon>
        <taxon>Cytophagales</taxon>
        <taxon>Spirosomataceae</taxon>
        <taxon>Persicitalea</taxon>
    </lineage>
</organism>
<dbReference type="SUPFAM" id="SSF52821">
    <property type="entry name" value="Rhodanese/Cell cycle control phosphatase"/>
    <property type="match status" value="1"/>
</dbReference>
<protein>
    <recommendedName>
        <fullName evidence="1">Rhodanese domain-containing protein</fullName>
    </recommendedName>
</protein>
<proteinExistence type="predicted"/>
<name>A0A8J3G8X7_9BACT</name>
<dbReference type="InterPro" id="IPR050229">
    <property type="entry name" value="GlpE_sulfurtransferase"/>
</dbReference>
<feature type="domain" description="Rhodanese" evidence="1">
    <location>
        <begin position="22"/>
        <end position="103"/>
    </location>
</feature>
<accession>A0A8J3G8X7</accession>
<evidence type="ECO:0000313" key="3">
    <source>
        <dbReference type="Proteomes" id="UP000598271"/>
    </source>
</evidence>
<dbReference type="Pfam" id="PF00581">
    <property type="entry name" value="Rhodanese"/>
    <property type="match status" value="1"/>
</dbReference>
<dbReference type="RefSeq" id="WP_189563255.1">
    <property type="nucleotide sequence ID" value="NZ_BMXF01000001.1"/>
</dbReference>
<dbReference type="EMBL" id="BMXF01000001">
    <property type="protein sequence ID" value="GHB58684.1"/>
    <property type="molecule type" value="Genomic_DNA"/>
</dbReference>
<dbReference type="AlphaFoldDB" id="A0A8J3G8X7"/>
<dbReference type="InterPro" id="IPR036873">
    <property type="entry name" value="Rhodanese-like_dom_sf"/>
</dbReference>
<gene>
    <name evidence="2" type="ORF">GCM10007390_10230</name>
</gene>
<dbReference type="PROSITE" id="PS50206">
    <property type="entry name" value="RHODANESE_3"/>
    <property type="match status" value="1"/>
</dbReference>
<evidence type="ECO:0000259" key="1">
    <source>
        <dbReference type="PROSITE" id="PS50206"/>
    </source>
</evidence>
<dbReference type="CDD" id="cd00158">
    <property type="entry name" value="RHOD"/>
    <property type="match status" value="1"/>
</dbReference>
<comment type="caution">
    <text evidence="2">The sequence shown here is derived from an EMBL/GenBank/DDBJ whole genome shotgun (WGS) entry which is preliminary data.</text>
</comment>
<dbReference type="InterPro" id="IPR001763">
    <property type="entry name" value="Rhodanese-like_dom"/>
</dbReference>
<keyword evidence="3" id="KW-1185">Reference proteome</keyword>
<dbReference type="PANTHER" id="PTHR43031">
    <property type="entry name" value="FAD-DEPENDENT OXIDOREDUCTASE"/>
    <property type="match status" value="1"/>
</dbReference>
<evidence type="ECO:0000313" key="2">
    <source>
        <dbReference type="EMBL" id="GHB58684.1"/>
    </source>
</evidence>